<feature type="coiled-coil region" evidence="2">
    <location>
        <begin position="26"/>
        <end position="109"/>
    </location>
</feature>
<feature type="domain" description="3D" evidence="3">
    <location>
        <begin position="298"/>
        <end position="357"/>
    </location>
</feature>
<feature type="coiled-coil region" evidence="2">
    <location>
        <begin position="150"/>
        <end position="240"/>
    </location>
</feature>
<dbReference type="Pfam" id="PF06725">
    <property type="entry name" value="3D"/>
    <property type="match status" value="1"/>
</dbReference>
<feature type="domain" description="Peptidoglycan hydrolase PcsB coiled-coil" evidence="4">
    <location>
        <begin position="98"/>
        <end position="169"/>
    </location>
</feature>
<dbReference type="GO" id="GO:0019867">
    <property type="term" value="C:outer membrane"/>
    <property type="evidence" value="ECO:0007669"/>
    <property type="project" value="InterPro"/>
</dbReference>
<keyword evidence="1" id="KW-0732">Signal</keyword>
<dbReference type="InterPro" id="IPR051933">
    <property type="entry name" value="Resuscitation_pf_RpfB"/>
</dbReference>
<evidence type="ECO:0000313" key="5">
    <source>
        <dbReference type="EMBL" id="NYE05937.1"/>
    </source>
</evidence>
<protein>
    <submittedName>
        <fullName evidence="5">Peptidoglycan hydrolase CwlO-like protein</fullName>
    </submittedName>
</protein>
<dbReference type="Proteomes" id="UP000548423">
    <property type="component" value="Unassembled WGS sequence"/>
</dbReference>
<dbReference type="Gene3D" id="6.10.250.3150">
    <property type="match status" value="1"/>
</dbReference>
<evidence type="ECO:0000256" key="1">
    <source>
        <dbReference type="ARBA" id="ARBA00022729"/>
    </source>
</evidence>
<name>A0A852TE24_9BACI</name>
<proteinExistence type="predicted"/>
<reference evidence="6" key="1">
    <citation type="submission" date="2020-07" db="EMBL/GenBank/DDBJ databases">
        <authorList>
            <person name="Partida-Martinez L."/>
            <person name="Huntemann M."/>
            <person name="Clum A."/>
            <person name="Wang J."/>
            <person name="Palaniappan K."/>
            <person name="Ritter S."/>
            <person name="Chen I.-M."/>
            <person name="Stamatis D."/>
            <person name="Reddy T."/>
            <person name="O'Malley R."/>
            <person name="Daum C."/>
            <person name="Shapiro N."/>
            <person name="Ivanova N."/>
            <person name="Kyrpides N."/>
            <person name="Woyke T."/>
        </authorList>
    </citation>
    <scope>NUCLEOTIDE SEQUENCE [LARGE SCALE GENOMIC DNA]</scope>
    <source>
        <strain evidence="6">AT2.8</strain>
    </source>
</reference>
<evidence type="ECO:0000256" key="2">
    <source>
        <dbReference type="SAM" id="Coils"/>
    </source>
</evidence>
<reference evidence="6" key="2">
    <citation type="submission" date="2020-08" db="EMBL/GenBank/DDBJ databases">
        <title>The Agave Microbiome: Exploring the role of microbial communities in plant adaptations to desert environments.</title>
        <authorList>
            <person name="Partida-Martinez L.P."/>
        </authorList>
    </citation>
    <scope>NUCLEOTIDE SEQUENCE [LARGE SCALE GENOMIC DNA]</scope>
    <source>
        <strain evidence="6">AT2.8</strain>
    </source>
</reference>
<dbReference type="PANTHER" id="PTHR39160:SF6">
    <property type="entry name" value="CELL WALL-BINDING PROTEIN YOCH"/>
    <property type="match status" value="1"/>
</dbReference>
<dbReference type="InterPro" id="IPR057309">
    <property type="entry name" value="PcsB_CC"/>
</dbReference>
<sequence>MQLVRRMIFVVLTCVILVSGTVVVHAESSKEALHNVEQELEQKANEKNSINQEIEKLNKEMEELQTYITQNREALAETQKRIDETRQLIEQKKEEIVFLEDKIHNRKDVMKSRLVALQEDEKLNVAINVILESKSVADLIQRASAVTTLFNADNDIIKDQENDLKKIEENVKVIAEQEEHLAVEQENLAKHQAELDFNLQKSQESLTVMQQKYSQVNEEMAGIQAQVQAAQQKVRQEQEAARAIAAANAPAPAATPAPAGTTTGTEMYVTATAYSWQSAGNITYMGHNIKENPNIKLIAVDPSVIPLGSKVWVEGYGVAIAGDTGGAIKGHKIDVVMPDNAHAIAWGRKTVKIVILN</sequence>
<dbReference type="InterPro" id="IPR010611">
    <property type="entry name" value="3D_dom"/>
</dbReference>
<dbReference type="SUPFAM" id="SSF50685">
    <property type="entry name" value="Barwin-like endoglucanases"/>
    <property type="match status" value="1"/>
</dbReference>
<dbReference type="GO" id="GO:0004553">
    <property type="term" value="F:hydrolase activity, hydrolyzing O-glycosyl compounds"/>
    <property type="evidence" value="ECO:0007669"/>
    <property type="project" value="InterPro"/>
</dbReference>
<dbReference type="PANTHER" id="PTHR39160">
    <property type="entry name" value="CELL WALL-BINDING PROTEIN YOCH"/>
    <property type="match status" value="1"/>
</dbReference>
<evidence type="ECO:0000313" key="6">
    <source>
        <dbReference type="Proteomes" id="UP000548423"/>
    </source>
</evidence>
<evidence type="ECO:0000259" key="4">
    <source>
        <dbReference type="Pfam" id="PF24568"/>
    </source>
</evidence>
<comment type="caution">
    <text evidence="5">The sequence shown here is derived from an EMBL/GenBank/DDBJ whole genome shotgun (WGS) entry which is preliminary data.</text>
</comment>
<dbReference type="InterPro" id="IPR036908">
    <property type="entry name" value="RlpA-like_sf"/>
</dbReference>
<dbReference type="CDD" id="cd22786">
    <property type="entry name" value="DPBB_YuiC-like"/>
    <property type="match status" value="1"/>
</dbReference>
<accession>A0A852TE24</accession>
<dbReference type="GO" id="GO:0009254">
    <property type="term" value="P:peptidoglycan turnover"/>
    <property type="evidence" value="ECO:0007669"/>
    <property type="project" value="InterPro"/>
</dbReference>
<dbReference type="EMBL" id="JACCBX010000005">
    <property type="protein sequence ID" value="NYE05937.1"/>
    <property type="molecule type" value="Genomic_DNA"/>
</dbReference>
<gene>
    <name evidence="5" type="ORF">F4694_002712</name>
</gene>
<dbReference type="AlphaFoldDB" id="A0A852TE24"/>
<keyword evidence="2" id="KW-0175">Coiled coil</keyword>
<dbReference type="Pfam" id="PF24568">
    <property type="entry name" value="CC_PcsB"/>
    <property type="match status" value="1"/>
</dbReference>
<evidence type="ECO:0000259" key="3">
    <source>
        <dbReference type="Pfam" id="PF06725"/>
    </source>
</evidence>
<organism evidence="5 6">
    <name type="scientific">Neobacillus niacini</name>
    <dbReference type="NCBI Taxonomy" id="86668"/>
    <lineage>
        <taxon>Bacteria</taxon>
        <taxon>Bacillati</taxon>
        <taxon>Bacillota</taxon>
        <taxon>Bacilli</taxon>
        <taxon>Bacillales</taxon>
        <taxon>Bacillaceae</taxon>
        <taxon>Neobacillus</taxon>
    </lineage>
</organism>